<dbReference type="EMBL" id="JAQQWP010000008">
    <property type="protein sequence ID" value="KAK8106668.1"/>
    <property type="molecule type" value="Genomic_DNA"/>
</dbReference>
<feature type="compositionally biased region" description="Low complexity" evidence="1">
    <location>
        <begin position="34"/>
        <end position="48"/>
    </location>
</feature>
<feature type="region of interest" description="Disordered" evidence="1">
    <location>
        <begin position="1"/>
        <end position="59"/>
    </location>
</feature>
<evidence type="ECO:0000313" key="3">
    <source>
        <dbReference type="Proteomes" id="UP001392437"/>
    </source>
</evidence>
<protein>
    <submittedName>
        <fullName evidence="2">Uncharacterized protein</fullName>
    </submittedName>
</protein>
<dbReference type="Proteomes" id="UP001392437">
    <property type="component" value="Unassembled WGS sequence"/>
</dbReference>
<comment type="caution">
    <text evidence="2">The sequence shown here is derived from an EMBL/GenBank/DDBJ whole genome shotgun (WGS) entry which is preliminary data.</text>
</comment>
<accession>A0AAW0QMP3</accession>
<reference evidence="2 3" key="1">
    <citation type="submission" date="2023-01" db="EMBL/GenBank/DDBJ databases">
        <title>Analysis of 21 Apiospora genomes using comparative genomics revels a genus with tremendous synthesis potential of carbohydrate active enzymes and secondary metabolites.</title>
        <authorList>
            <person name="Sorensen T."/>
        </authorList>
    </citation>
    <scope>NUCLEOTIDE SEQUENCE [LARGE SCALE GENOMIC DNA]</scope>
    <source>
        <strain evidence="2 3">CBS 117206</strain>
    </source>
</reference>
<evidence type="ECO:0000313" key="2">
    <source>
        <dbReference type="EMBL" id="KAK8106668.1"/>
    </source>
</evidence>
<feature type="region of interest" description="Disordered" evidence="1">
    <location>
        <begin position="389"/>
        <end position="408"/>
    </location>
</feature>
<keyword evidence="3" id="KW-1185">Reference proteome</keyword>
<dbReference type="AlphaFoldDB" id="A0AAW0QMP3"/>
<proteinExistence type="predicted"/>
<evidence type="ECO:0000256" key="1">
    <source>
        <dbReference type="SAM" id="MobiDB-lite"/>
    </source>
</evidence>
<sequence length="408" mass="45390">MGRLVPSSTSKRRSLVLVQGNVHHNRPALTSTKQTQGESTGSRSTESSDATSHWKKPTDDYDSLEVIDLTGYDDSVSTPITGSPEAAKKRHDGCELGRLSHYSAQDSKFSAEEYVSVESTSNIPKKRKLEIRDALTTPFHKKLSQNETLEPPPSEMLPSPAKDVANPNDRPMGLHGPEINLLQRSRDCRYSSFAADSMSSPETASLTTACALLGSESRTDPVSSISAMPSPPYNLPSFSAHSIYRLAATECIPGGKNHMKKTAVDRILTDPSMVQRHLLVLQQELKRNRDAFYQALQRRNVMERDNLKKEKRHLLQQQAVWLSVARSLQSYKGLMLQRDALIERAVEAYDQSIDTKEYERSMGEIELKLSEQEYSLGSCLADAKIEDGSMTDGSKLQHPARMPWGAVE</sequence>
<organism evidence="2 3">
    <name type="scientific">Apiospora kogelbergensis</name>
    <dbReference type="NCBI Taxonomy" id="1337665"/>
    <lineage>
        <taxon>Eukaryota</taxon>
        <taxon>Fungi</taxon>
        <taxon>Dikarya</taxon>
        <taxon>Ascomycota</taxon>
        <taxon>Pezizomycotina</taxon>
        <taxon>Sordariomycetes</taxon>
        <taxon>Xylariomycetidae</taxon>
        <taxon>Amphisphaeriales</taxon>
        <taxon>Apiosporaceae</taxon>
        <taxon>Apiospora</taxon>
    </lineage>
</organism>
<gene>
    <name evidence="2" type="ORF">PG999_010027</name>
</gene>
<name>A0AAW0QMP3_9PEZI</name>